<sequence>MENADQLEQINKTRILERENLVEAESNRVDKILRNAYYFMCFKHVLEYENCSLHRMLKVNPLEISLDYSKRENRNYAKKNKFLGSFQIDRFQFFQSKMRNKHVVNFINSSYPNKVARFDICCGADSYFTPLHLPNSLMKVRCNVLDELCIYNFVISTYQFKRIMASYKHVGKISILMCDISISSEFDFSQALRNTKIKVLDFECSIYKADSWFIEDSGEFNIFIDGLASSSDLMTSLERISFKSCEIEQDKITKILNLNGFNNILIDL</sequence>
<protein>
    <submittedName>
        <fullName evidence="1">Uncharacterized protein</fullName>
    </submittedName>
</protein>
<comment type="caution">
    <text evidence="1">The sequence shown here is derived from an EMBL/GenBank/DDBJ whole genome shotgun (WGS) entry which is preliminary data.</text>
</comment>
<reference evidence="1" key="1">
    <citation type="submission" date="2023-07" db="EMBL/GenBank/DDBJ databases">
        <authorList>
            <consortium name="AG Swart"/>
            <person name="Singh M."/>
            <person name="Singh A."/>
            <person name="Seah K."/>
            <person name="Emmerich C."/>
        </authorList>
    </citation>
    <scope>NUCLEOTIDE SEQUENCE</scope>
    <source>
        <strain evidence="1">DP1</strain>
    </source>
</reference>
<organism evidence="1 2">
    <name type="scientific">Euplotes crassus</name>
    <dbReference type="NCBI Taxonomy" id="5936"/>
    <lineage>
        <taxon>Eukaryota</taxon>
        <taxon>Sar</taxon>
        <taxon>Alveolata</taxon>
        <taxon>Ciliophora</taxon>
        <taxon>Intramacronucleata</taxon>
        <taxon>Spirotrichea</taxon>
        <taxon>Hypotrichia</taxon>
        <taxon>Euplotida</taxon>
        <taxon>Euplotidae</taxon>
        <taxon>Moneuplotes</taxon>
    </lineage>
</organism>
<dbReference type="EMBL" id="CAMPGE010011324">
    <property type="protein sequence ID" value="CAI2370158.1"/>
    <property type="molecule type" value="Genomic_DNA"/>
</dbReference>
<proteinExistence type="predicted"/>
<keyword evidence="2" id="KW-1185">Reference proteome</keyword>
<evidence type="ECO:0000313" key="2">
    <source>
        <dbReference type="Proteomes" id="UP001295684"/>
    </source>
</evidence>
<accession>A0AAD1UMQ7</accession>
<evidence type="ECO:0000313" key="1">
    <source>
        <dbReference type="EMBL" id="CAI2370158.1"/>
    </source>
</evidence>
<dbReference type="Proteomes" id="UP001295684">
    <property type="component" value="Unassembled WGS sequence"/>
</dbReference>
<name>A0AAD1UMQ7_EUPCR</name>
<gene>
    <name evidence="1" type="ORF">ECRASSUSDP1_LOCUS11466</name>
</gene>
<dbReference type="AlphaFoldDB" id="A0AAD1UMQ7"/>